<name>A0ABZ0HWQ9_9HYPH</name>
<dbReference type="RefSeq" id="WP_318655105.1">
    <property type="nucleotide sequence ID" value="NZ_CP136863.1"/>
</dbReference>
<evidence type="ECO:0000313" key="2">
    <source>
        <dbReference type="EMBL" id="WOJ91678.1"/>
    </source>
</evidence>
<protein>
    <submittedName>
        <fullName evidence="2">Sensor histidine kinase</fullName>
        <ecNumber evidence="2">2.7.13.3</ecNumber>
    </submittedName>
</protein>
<dbReference type="Gene3D" id="3.30.565.10">
    <property type="entry name" value="Histidine kinase-like ATPase, C-terminal domain"/>
    <property type="match status" value="1"/>
</dbReference>
<feature type="domain" description="Histidine kinase/HSP90-like ATPase" evidence="1">
    <location>
        <begin position="167"/>
        <end position="260"/>
    </location>
</feature>
<dbReference type="GO" id="GO:0004673">
    <property type="term" value="F:protein histidine kinase activity"/>
    <property type="evidence" value="ECO:0007669"/>
    <property type="project" value="UniProtKB-EC"/>
</dbReference>
<accession>A0ABZ0HWQ9</accession>
<dbReference type="PANTHER" id="PTHR43065">
    <property type="entry name" value="SENSOR HISTIDINE KINASE"/>
    <property type="match status" value="1"/>
</dbReference>
<dbReference type="InterPro" id="IPR036890">
    <property type="entry name" value="HATPase_C_sf"/>
</dbReference>
<dbReference type="EC" id="2.7.13.3" evidence="2"/>
<evidence type="ECO:0000259" key="1">
    <source>
        <dbReference type="SMART" id="SM00387"/>
    </source>
</evidence>
<dbReference type="InterPro" id="IPR003594">
    <property type="entry name" value="HATPase_dom"/>
</dbReference>
<evidence type="ECO:0000313" key="3">
    <source>
        <dbReference type="Proteomes" id="UP001626536"/>
    </source>
</evidence>
<keyword evidence="2" id="KW-0808">Transferase</keyword>
<sequence>MTIEHLLHRAGLTSNTIFESPGRRTNASYERELTRHRCTERLLRDALAREEALLRQKDALIQQQEILSKESNHRLLNGLQMIVSLLSLQSRASTNAEAASQLAVAANRVATIERVHWRLHYLDGVKAVEFKQYLEDLCRDFSTMLHSEDRPEQAIVVEAIEIKLLTATAIPLGFIVNELITNAAKYGKGQITVRLEANPVKGYALSVANDGPVLPEGFDPAACKGLGMRIIRSFVQQIGGELRIGRGDKNQGARYTVLFS</sequence>
<dbReference type="InterPro" id="IPR011495">
    <property type="entry name" value="Sig_transdc_His_kin_sub2_dim/P"/>
</dbReference>
<organism evidence="2 3">
    <name type="scientific">Methylocapsa polymorpha</name>
    <dbReference type="NCBI Taxonomy" id="3080828"/>
    <lineage>
        <taxon>Bacteria</taxon>
        <taxon>Pseudomonadati</taxon>
        <taxon>Pseudomonadota</taxon>
        <taxon>Alphaproteobacteria</taxon>
        <taxon>Hyphomicrobiales</taxon>
        <taxon>Beijerinckiaceae</taxon>
        <taxon>Methylocapsa</taxon>
    </lineage>
</organism>
<dbReference type="SMART" id="SM00387">
    <property type="entry name" value="HATPase_c"/>
    <property type="match status" value="1"/>
</dbReference>
<dbReference type="Pfam" id="PF02518">
    <property type="entry name" value="HATPase_c"/>
    <property type="match status" value="1"/>
</dbReference>
<dbReference type="EMBL" id="CP136863">
    <property type="protein sequence ID" value="WOJ91678.1"/>
    <property type="molecule type" value="Genomic_DNA"/>
</dbReference>
<gene>
    <name evidence="2" type="ORF">RZS28_19725</name>
</gene>
<keyword evidence="2" id="KW-0614">Plasmid</keyword>
<dbReference type="Proteomes" id="UP001626536">
    <property type="component" value="Plasmid pRX1"/>
</dbReference>
<keyword evidence="3" id="KW-1185">Reference proteome</keyword>
<dbReference type="Pfam" id="PF07568">
    <property type="entry name" value="HisKA_2"/>
    <property type="match status" value="1"/>
</dbReference>
<dbReference type="SUPFAM" id="SSF55874">
    <property type="entry name" value="ATPase domain of HSP90 chaperone/DNA topoisomerase II/histidine kinase"/>
    <property type="match status" value="1"/>
</dbReference>
<geneLocation type="plasmid" evidence="2 3">
    <name>pRX1</name>
</geneLocation>
<proteinExistence type="predicted"/>
<reference evidence="2 3" key="1">
    <citation type="submission" date="2023-10" db="EMBL/GenBank/DDBJ databases">
        <title>Novel methanotroph of the genus Methylocapsa from a subarctic wetland.</title>
        <authorList>
            <person name="Belova S.E."/>
            <person name="Oshkin I.Y."/>
            <person name="Miroshnikov K."/>
            <person name="Dedysh S.N."/>
        </authorList>
    </citation>
    <scope>NUCLEOTIDE SEQUENCE [LARGE SCALE GENOMIC DNA]</scope>
    <source>
        <strain evidence="2 3">RX1</strain>
        <plasmid evidence="2 3">pRX1</plasmid>
    </source>
</reference>
<dbReference type="PANTHER" id="PTHR43065:SF23">
    <property type="entry name" value="SENSOR HISTIDINE KINASE PDTAS"/>
    <property type="match status" value="1"/>
</dbReference>
<keyword evidence="2" id="KW-0418">Kinase</keyword>